<evidence type="ECO:0000313" key="3">
    <source>
        <dbReference type="Proteomes" id="UP001623559"/>
    </source>
</evidence>
<organism evidence="2 3">
    <name type="scientific">Aquirufa novilacunae</name>
    <dbReference type="NCBI Taxonomy" id="3139305"/>
    <lineage>
        <taxon>Bacteria</taxon>
        <taxon>Pseudomonadati</taxon>
        <taxon>Bacteroidota</taxon>
        <taxon>Cytophagia</taxon>
        <taxon>Cytophagales</taxon>
        <taxon>Flectobacillaceae</taxon>
        <taxon>Aquirufa</taxon>
    </lineage>
</organism>
<name>A0ABW8SUQ1_9BACT</name>
<dbReference type="EMBL" id="JBEWZG010000001">
    <property type="protein sequence ID" value="MFL0205964.1"/>
    <property type="molecule type" value="Genomic_DNA"/>
</dbReference>
<sequence length="375" mass="44290">MSRFFLWALLLLAFTGQAAWKKVYSFDRDWLVYQEAWKSFLPYVSSKHYAYHSKSLEIHPGDFPKAYLAIYPSENYHLFLQGTLFKTLRKGEVYRIPMDSLAKEDKLVLTVYLEDLQGLPADFKVERDEKVVVAEKADFFSLQTRSGAPFSNFFLLSLLSLMTCLGLLFAAYPRVFTSFYRYSDWIRWEVKDEVWMRRPFALPNVLVLFTLSLLTSCLAYLVGFKTIQKDEFFSNGDNFVALWPSFFFIFSKLGLSFLLFISRYFVYYLFTDLFKLKGLANVHYFKSLQTNLQFFTLLFASICFYAVYVGPSKSIDFSSVLYLVDGYFLFRFVYFFQSFQRSFSFPRLFLFIYLLIIEGQIILFGIRELIFPTYI</sequence>
<keyword evidence="1" id="KW-0812">Transmembrane</keyword>
<dbReference type="RefSeq" id="WP_406777536.1">
    <property type="nucleotide sequence ID" value="NZ_JBEWZG010000001.1"/>
</dbReference>
<feature type="transmembrane region" description="Helical" evidence="1">
    <location>
        <begin position="348"/>
        <end position="366"/>
    </location>
</feature>
<reference evidence="2 3" key="1">
    <citation type="submission" date="2024-07" db="EMBL/GenBank/DDBJ databases">
        <authorList>
            <person name="Pitt A."/>
            <person name="Hahn M.W."/>
        </authorList>
    </citation>
    <scope>NUCLEOTIDE SEQUENCE [LARGE SCALE GENOMIC DNA]</scope>
    <source>
        <strain evidence="2 3">2-AUSEE-184A6</strain>
    </source>
</reference>
<keyword evidence="1" id="KW-1133">Transmembrane helix</keyword>
<proteinExistence type="predicted"/>
<evidence type="ECO:0008006" key="4">
    <source>
        <dbReference type="Google" id="ProtNLM"/>
    </source>
</evidence>
<feature type="transmembrane region" description="Helical" evidence="1">
    <location>
        <begin position="201"/>
        <end position="222"/>
    </location>
</feature>
<gene>
    <name evidence="2" type="ORF">V7S74_04340</name>
</gene>
<accession>A0ABW8SUQ1</accession>
<feature type="transmembrane region" description="Helical" evidence="1">
    <location>
        <begin position="242"/>
        <end position="270"/>
    </location>
</feature>
<comment type="caution">
    <text evidence="2">The sequence shown here is derived from an EMBL/GenBank/DDBJ whole genome shotgun (WGS) entry which is preliminary data.</text>
</comment>
<protein>
    <recommendedName>
        <fullName evidence="4">DUF4271 domain-containing protein</fullName>
    </recommendedName>
</protein>
<feature type="transmembrane region" description="Helical" evidence="1">
    <location>
        <begin position="291"/>
        <end position="311"/>
    </location>
</feature>
<keyword evidence="1" id="KW-0472">Membrane</keyword>
<evidence type="ECO:0000313" key="2">
    <source>
        <dbReference type="EMBL" id="MFL0205964.1"/>
    </source>
</evidence>
<feature type="transmembrane region" description="Helical" evidence="1">
    <location>
        <begin position="153"/>
        <end position="172"/>
    </location>
</feature>
<feature type="transmembrane region" description="Helical" evidence="1">
    <location>
        <begin position="317"/>
        <end position="336"/>
    </location>
</feature>
<dbReference type="Proteomes" id="UP001623559">
    <property type="component" value="Unassembled WGS sequence"/>
</dbReference>
<evidence type="ECO:0000256" key="1">
    <source>
        <dbReference type="SAM" id="Phobius"/>
    </source>
</evidence>